<dbReference type="GO" id="GO:0006742">
    <property type="term" value="P:NADP+ catabolic process"/>
    <property type="evidence" value="ECO:0007669"/>
    <property type="project" value="TreeGrafter"/>
</dbReference>
<evidence type="ECO:0000259" key="14">
    <source>
        <dbReference type="PROSITE" id="PS51462"/>
    </source>
</evidence>
<evidence type="ECO:0000256" key="10">
    <source>
        <dbReference type="ARBA" id="ARBA00093415"/>
    </source>
</evidence>
<dbReference type="PANTHER" id="PTHR42904:SF1">
    <property type="entry name" value="NUCLEOSIDE DIPHOSPHATE-LINKED MOIETY X MOTIF 17"/>
    <property type="match status" value="1"/>
</dbReference>
<evidence type="ECO:0000256" key="2">
    <source>
        <dbReference type="ARBA" id="ARBA00001946"/>
    </source>
</evidence>
<evidence type="ECO:0000256" key="13">
    <source>
        <dbReference type="SAM" id="MobiDB-lite"/>
    </source>
</evidence>
<evidence type="ECO:0000256" key="4">
    <source>
        <dbReference type="ARBA" id="ARBA00022723"/>
    </source>
</evidence>
<keyword evidence="6" id="KW-0460">Magnesium</keyword>
<dbReference type="GO" id="GO:0046872">
    <property type="term" value="F:metal ion binding"/>
    <property type="evidence" value="ECO:0007669"/>
    <property type="project" value="UniProtKB-KW"/>
</dbReference>
<dbReference type="PROSITE" id="PS51462">
    <property type="entry name" value="NUDIX"/>
    <property type="match status" value="1"/>
</dbReference>
<evidence type="ECO:0000256" key="12">
    <source>
        <dbReference type="ARBA" id="ARBA00093663"/>
    </source>
</evidence>
<dbReference type="AlphaFoldDB" id="A0A7R8WM21"/>
<dbReference type="PRINTS" id="PR00502">
    <property type="entry name" value="NUDIXFAMILY"/>
</dbReference>
<feature type="domain" description="Nudix hydrolase" evidence="14">
    <location>
        <begin position="164"/>
        <end position="315"/>
    </location>
</feature>
<keyword evidence="7" id="KW-0464">Manganese</keyword>
<dbReference type="CDD" id="cd04694">
    <property type="entry name" value="NUDIX_Nudt17"/>
    <property type="match status" value="1"/>
</dbReference>
<comment type="catalytic activity">
    <reaction evidence="9">
        <text>a 5'-end (N(7)-methyl 5'-triphosphoguanosine)-ribonucleoside in mRNA + H2O = N(7)-methyl-GDP + a 5'-end phospho-ribonucleoside in mRNA + 2 H(+)</text>
        <dbReference type="Rhea" id="RHEA:67484"/>
        <dbReference type="Rhea" id="RHEA-COMP:15692"/>
        <dbReference type="Rhea" id="RHEA-COMP:17167"/>
        <dbReference type="ChEBI" id="CHEBI:15377"/>
        <dbReference type="ChEBI" id="CHEBI:15378"/>
        <dbReference type="ChEBI" id="CHEBI:63714"/>
        <dbReference type="ChEBI" id="CHEBI:138282"/>
        <dbReference type="ChEBI" id="CHEBI:156461"/>
        <dbReference type="EC" id="3.6.1.62"/>
    </reaction>
</comment>
<evidence type="ECO:0000256" key="1">
    <source>
        <dbReference type="ARBA" id="ARBA00001936"/>
    </source>
</evidence>
<proteinExistence type="inferred from homology"/>
<dbReference type="EMBL" id="OB663225">
    <property type="protein sequence ID" value="CAD7231151.1"/>
    <property type="molecule type" value="Genomic_DNA"/>
</dbReference>
<dbReference type="GO" id="GO:0019677">
    <property type="term" value="P:NAD+ catabolic process"/>
    <property type="evidence" value="ECO:0007669"/>
    <property type="project" value="TreeGrafter"/>
</dbReference>
<dbReference type="GO" id="GO:0035529">
    <property type="term" value="F:NADH pyrophosphatase activity"/>
    <property type="evidence" value="ECO:0007669"/>
    <property type="project" value="TreeGrafter"/>
</dbReference>
<dbReference type="SUPFAM" id="SSF55811">
    <property type="entry name" value="Nudix"/>
    <property type="match status" value="1"/>
</dbReference>
<organism evidence="15">
    <name type="scientific">Cyprideis torosa</name>
    <dbReference type="NCBI Taxonomy" id="163714"/>
    <lineage>
        <taxon>Eukaryota</taxon>
        <taxon>Metazoa</taxon>
        <taxon>Ecdysozoa</taxon>
        <taxon>Arthropoda</taxon>
        <taxon>Crustacea</taxon>
        <taxon>Oligostraca</taxon>
        <taxon>Ostracoda</taxon>
        <taxon>Podocopa</taxon>
        <taxon>Podocopida</taxon>
        <taxon>Cytherocopina</taxon>
        <taxon>Cytheroidea</taxon>
        <taxon>Cytherideidae</taxon>
        <taxon>Cyprideis</taxon>
    </lineage>
</organism>
<comment type="cofactor">
    <cofactor evidence="1">
        <name>Mn(2+)</name>
        <dbReference type="ChEBI" id="CHEBI:29035"/>
    </cofactor>
</comment>
<keyword evidence="4" id="KW-0479">Metal-binding</keyword>
<evidence type="ECO:0000256" key="8">
    <source>
        <dbReference type="ARBA" id="ARBA00026102"/>
    </source>
</evidence>
<dbReference type="OrthoDB" id="447842at2759"/>
<dbReference type="InterPro" id="IPR020476">
    <property type="entry name" value="Nudix_hydrolase"/>
</dbReference>
<dbReference type="EC" id="3.6.1.62" evidence="8"/>
<dbReference type="PANTHER" id="PTHR42904">
    <property type="entry name" value="NUDIX HYDROLASE, NUDC SUBFAMILY"/>
    <property type="match status" value="1"/>
</dbReference>
<protein>
    <recommendedName>
        <fullName evidence="11">m7GpppN-mRNA hydrolase NUDT17</fullName>
        <ecNumber evidence="8">3.6.1.62</ecNumber>
    </recommendedName>
    <alternativeName>
        <fullName evidence="12">Nucleoside diphosphate-linked moiety X motif 17</fullName>
    </alternativeName>
</protein>
<dbReference type="GO" id="GO:0005777">
    <property type="term" value="C:peroxisome"/>
    <property type="evidence" value="ECO:0007669"/>
    <property type="project" value="TreeGrafter"/>
</dbReference>
<dbReference type="InterPro" id="IPR000086">
    <property type="entry name" value="NUDIX_hydrolase_dom"/>
</dbReference>
<evidence type="ECO:0000313" key="15">
    <source>
        <dbReference type="EMBL" id="CAD7231151.1"/>
    </source>
</evidence>
<comment type="similarity">
    <text evidence="3">Belongs to the Nudix hydrolase family.</text>
</comment>
<keyword evidence="5" id="KW-0378">Hydrolase</keyword>
<dbReference type="Pfam" id="PF00293">
    <property type="entry name" value="NUDIX"/>
    <property type="match status" value="1"/>
</dbReference>
<dbReference type="Gene3D" id="3.90.79.10">
    <property type="entry name" value="Nucleoside Triphosphate Pyrophosphohydrolase"/>
    <property type="match status" value="1"/>
</dbReference>
<comment type="function">
    <text evidence="10">Acts as a decapping enzyme capable of hydrolyzing monomethylated capped RNAs (in vitro). Hydrolyzes monomethylated capped RNA after alpha and beta phosphates to form N(7)-methyl-GDP. Shows low activity towards unmethylated capped RNA.</text>
</comment>
<dbReference type="InterPro" id="IPR015797">
    <property type="entry name" value="NUDIX_hydrolase-like_dom_sf"/>
</dbReference>
<dbReference type="InterPro" id="IPR050241">
    <property type="entry name" value="NAD-cap_RNA_hydrolase_NudC"/>
</dbReference>
<dbReference type="GO" id="GO:0005829">
    <property type="term" value="C:cytosol"/>
    <property type="evidence" value="ECO:0007669"/>
    <property type="project" value="TreeGrafter"/>
</dbReference>
<gene>
    <name evidence="15" type="ORF">CTOB1V02_LOCUS9005</name>
</gene>
<evidence type="ECO:0000256" key="5">
    <source>
        <dbReference type="ARBA" id="ARBA00022801"/>
    </source>
</evidence>
<feature type="region of interest" description="Disordered" evidence="13">
    <location>
        <begin position="365"/>
        <end position="406"/>
    </location>
</feature>
<evidence type="ECO:0000256" key="3">
    <source>
        <dbReference type="ARBA" id="ARBA00005582"/>
    </source>
</evidence>
<evidence type="ECO:0000256" key="11">
    <source>
        <dbReference type="ARBA" id="ARBA00093621"/>
    </source>
</evidence>
<dbReference type="GO" id="GO:0140933">
    <property type="term" value="F:5'-(N(7)-methylguanosine 5'-triphospho)-[mRNA] hydrolase activity"/>
    <property type="evidence" value="ECO:0007669"/>
    <property type="project" value="UniProtKB-EC"/>
</dbReference>
<accession>A0A7R8WM21</accession>
<name>A0A7R8WM21_9CRUS</name>
<sequence length="406" mass="45215">MTGLVLFAEGRMLPEHVPDQKKIKVSVTMDLEQPNVFTAAPFHLCLVRHFRTSSSPDPDEASLEMNLSNDIVHLRPRGIPSPSEGFPVVKEDDPSDLDQLRSKSCCSWGPFLRRRSSGRISDLPPPPPKVGDLRSFNPTLLRHPSFCASFHMKDPNELPETTRKRGIDVGVCIILESADGFLLLTRRALHMRTFPGVWVSPGGHIESGESMVKAGLRELAEETGLVLTEGCCHCCILGLWESHFPPSLAQGLPTRHHVVVYIHTLSVNENRNELQQRIKLDPEEVAASAWIPHSYVRAMFDPKVKPEELMPPEHEVTLADPLGQRPGVVESKVFLESRAEIDHRLSTGTRYALQLWYEKNKKVIDSEPKKQSAGCDNDPENHDEGNSPIPVQTEDNSGVFDSCGVS</sequence>
<evidence type="ECO:0000256" key="7">
    <source>
        <dbReference type="ARBA" id="ARBA00023211"/>
    </source>
</evidence>
<reference evidence="15" key="1">
    <citation type="submission" date="2020-11" db="EMBL/GenBank/DDBJ databases">
        <authorList>
            <person name="Tran Van P."/>
        </authorList>
    </citation>
    <scope>NUCLEOTIDE SEQUENCE</scope>
</reference>
<dbReference type="InterPro" id="IPR033716">
    <property type="entry name" value="Nudt17_dom"/>
</dbReference>
<evidence type="ECO:0000256" key="6">
    <source>
        <dbReference type="ARBA" id="ARBA00022842"/>
    </source>
</evidence>
<comment type="cofactor">
    <cofactor evidence="2">
        <name>Mg(2+)</name>
        <dbReference type="ChEBI" id="CHEBI:18420"/>
    </cofactor>
</comment>
<evidence type="ECO:0000256" key="9">
    <source>
        <dbReference type="ARBA" id="ARBA00093205"/>
    </source>
</evidence>